<feature type="compositionally biased region" description="Polar residues" evidence="1">
    <location>
        <begin position="303"/>
        <end position="312"/>
    </location>
</feature>
<gene>
    <name evidence="2" type="ORF">QBC40DRAFT_349501</name>
</gene>
<feature type="region of interest" description="Disordered" evidence="1">
    <location>
        <begin position="44"/>
        <end position="118"/>
    </location>
</feature>
<feature type="compositionally biased region" description="Low complexity" evidence="1">
    <location>
        <begin position="541"/>
        <end position="561"/>
    </location>
</feature>
<dbReference type="Proteomes" id="UP001303160">
    <property type="component" value="Unassembled WGS sequence"/>
</dbReference>
<feature type="compositionally biased region" description="Low complexity" evidence="1">
    <location>
        <begin position="176"/>
        <end position="185"/>
    </location>
</feature>
<feature type="compositionally biased region" description="Low complexity" evidence="1">
    <location>
        <begin position="83"/>
        <end position="99"/>
    </location>
</feature>
<comment type="caution">
    <text evidence="2">The sequence shown here is derived from an EMBL/GenBank/DDBJ whole genome shotgun (WGS) entry which is preliminary data.</text>
</comment>
<organism evidence="2 3">
    <name type="scientific">Triangularia verruculosa</name>
    <dbReference type="NCBI Taxonomy" id="2587418"/>
    <lineage>
        <taxon>Eukaryota</taxon>
        <taxon>Fungi</taxon>
        <taxon>Dikarya</taxon>
        <taxon>Ascomycota</taxon>
        <taxon>Pezizomycotina</taxon>
        <taxon>Sordariomycetes</taxon>
        <taxon>Sordariomycetidae</taxon>
        <taxon>Sordariales</taxon>
        <taxon>Podosporaceae</taxon>
        <taxon>Triangularia</taxon>
    </lineage>
</organism>
<sequence>MPTHLVRPLFSTLPLHGAPTSLISTNKGPKAVVDIRSMGFQNLVSPASASSPKKDHETAELAAASQKSHTRKRHYHENSALPSSSSSRAVSRVSHSTASQRERSKETAPAMAHSPLSTQASCLVNSEQIGRNDSENHLFGKCSWPQCTTQINVTEHPVCPEHTPIFLQGNHHFRASAAPEPRAASLPTKMASDSNPNPKKVLPEKQILRKAASSGAPRFDGQPTQNLKYSNLPPLPPKTKGNTSSPSPNKSTAPITEASTTVASAPPQVTPPPLPLDYSPPMSPTSLKDMEPPKKRQKVSPALLQSNESRLNGNGVVANPLSSQQSPEKRTEKERRTSSKQSKPIARGPVRITAPLRRIRWTDEPNDVGSSTSINGIAPFSTGNQPSERRPDLKPPFSSISLNQDQGGEIDRLDIVYAEPPPPTRTISTSRQETLEIFSTAHSAAPDPHQSRADYFAQETQSSLNRVDGLPDSPSVYPAGNQMSTPKAKRPKKLAINTKQGQPPKVTRPVTPTDLDYFIYSQPGAAAPPPGLAIHRLKKVPPLTSTSTPSSAVSQQQQQPPKQELQKDEPLALDIDPRIHYPQPHSIAWHAMKAQEIEARGTRKQRFGKAAQSLKRLMEAQAESNVPWEEMLPEKIQENPAWVRALKGLRGAPPPTPGTVEPESPMDVTMDGTGANPLVDGNGAFPNAGTLPVNGAVEKKVRKMKRTGSGLSVVSRDGKLSFGNHQQGTPADGGSVNGSFDGANGLGMN</sequence>
<proteinExistence type="predicted"/>
<feature type="region of interest" description="Disordered" evidence="1">
    <location>
        <begin position="541"/>
        <end position="566"/>
    </location>
</feature>
<name>A0AAN6XFK8_9PEZI</name>
<feature type="region of interest" description="Disordered" evidence="1">
    <location>
        <begin position="707"/>
        <end position="749"/>
    </location>
</feature>
<evidence type="ECO:0000256" key="1">
    <source>
        <dbReference type="SAM" id="MobiDB-lite"/>
    </source>
</evidence>
<feature type="region of interest" description="Disordered" evidence="1">
    <location>
        <begin position="456"/>
        <end position="510"/>
    </location>
</feature>
<evidence type="ECO:0000313" key="2">
    <source>
        <dbReference type="EMBL" id="KAK4199346.1"/>
    </source>
</evidence>
<dbReference type="EMBL" id="MU863933">
    <property type="protein sequence ID" value="KAK4199346.1"/>
    <property type="molecule type" value="Genomic_DNA"/>
</dbReference>
<dbReference type="AlphaFoldDB" id="A0AAN6XFK8"/>
<keyword evidence="3" id="KW-1185">Reference proteome</keyword>
<evidence type="ECO:0000313" key="3">
    <source>
        <dbReference type="Proteomes" id="UP001303160"/>
    </source>
</evidence>
<reference evidence="2" key="2">
    <citation type="submission" date="2023-05" db="EMBL/GenBank/DDBJ databases">
        <authorList>
            <consortium name="Lawrence Berkeley National Laboratory"/>
            <person name="Steindorff A."/>
            <person name="Hensen N."/>
            <person name="Bonometti L."/>
            <person name="Westerberg I."/>
            <person name="Brannstrom I.O."/>
            <person name="Guillou S."/>
            <person name="Cros-Aarteil S."/>
            <person name="Calhoun S."/>
            <person name="Haridas S."/>
            <person name="Kuo A."/>
            <person name="Mondo S."/>
            <person name="Pangilinan J."/>
            <person name="Riley R."/>
            <person name="Labutti K."/>
            <person name="Andreopoulos B."/>
            <person name="Lipzen A."/>
            <person name="Chen C."/>
            <person name="Yanf M."/>
            <person name="Daum C."/>
            <person name="Ng V."/>
            <person name="Clum A."/>
            <person name="Ohm R."/>
            <person name="Martin F."/>
            <person name="Silar P."/>
            <person name="Natvig D."/>
            <person name="Lalanne C."/>
            <person name="Gautier V."/>
            <person name="Ament-Velasquez S.L."/>
            <person name="Kruys A."/>
            <person name="Hutchinson M.I."/>
            <person name="Powell A.J."/>
            <person name="Barry K."/>
            <person name="Miller A.N."/>
            <person name="Grigoriev I.V."/>
            <person name="Debuchy R."/>
            <person name="Gladieux P."/>
            <person name="Thoren M.H."/>
            <person name="Johannesson H."/>
        </authorList>
    </citation>
    <scope>NUCLEOTIDE SEQUENCE</scope>
    <source>
        <strain evidence="2">CBS 315.58</strain>
    </source>
</reference>
<reference evidence="2" key="1">
    <citation type="journal article" date="2023" name="Mol. Phylogenet. Evol.">
        <title>Genome-scale phylogeny and comparative genomics of the fungal order Sordariales.</title>
        <authorList>
            <person name="Hensen N."/>
            <person name="Bonometti L."/>
            <person name="Westerberg I."/>
            <person name="Brannstrom I.O."/>
            <person name="Guillou S."/>
            <person name="Cros-Aarteil S."/>
            <person name="Calhoun S."/>
            <person name="Haridas S."/>
            <person name="Kuo A."/>
            <person name="Mondo S."/>
            <person name="Pangilinan J."/>
            <person name="Riley R."/>
            <person name="LaButti K."/>
            <person name="Andreopoulos B."/>
            <person name="Lipzen A."/>
            <person name="Chen C."/>
            <person name="Yan M."/>
            <person name="Daum C."/>
            <person name="Ng V."/>
            <person name="Clum A."/>
            <person name="Steindorff A."/>
            <person name="Ohm R.A."/>
            <person name="Martin F."/>
            <person name="Silar P."/>
            <person name="Natvig D.O."/>
            <person name="Lalanne C."/>
            <person name="Gautier V."/>
            <person name="Ament-Velasquez S.L."/>
            <person name="Kruys A."/>
            <person name="Hutchinson M.I."/>
            <person name="Powell A.J."/>
            <person name="Barry K."/>
            <person name="Miller A.N."/>
            <person name="Grigoriev I.V."/>
            <person name="Debuchy R."/>
            <person name="Gladieux P."/>
            <person name="Hiltunen Thoren M."/>
            <person name="Johannesson H."/>
        </authorList>
    </citation>
    <scope>NUCLEOTIDE SEQUENCE</scope>
    <source>
        <strain evidence="2">CBS 315.58</strain>
    </source>
</reference>
<accession>A0AAN6XFK8</accession>
<feature type="compositionally biased region" description="Polar residues" evidence="1">
    <location>
        <begin position="240"/>
        <end position="260"/>
    </location>
</feature>
<feature type="region of interest" description="Disordered" evidence="1">
    <location>
        <begin position="176"/>
        <end position="408"/>
    </location>
</feature>
<feature type="compositionally biased region" description="Basic and acidic residues" evidence="1">
    <location>
        <begin position="327"/>
        <end position="337"/>
    </location>
</feature>
<protein>
    <submittedName>
        <fullName evidence="2">Uncharacterized protein</fullName>
    </submittedName>
</protein>
<feature type="compositionally biased region" description="Polar residues" evidence="1">
    <location>
        <begin position="368"/>
        <end position="386"/>
    </location>
</feature>